<dbReference type="Pfam" id="PF00044">
    <property type="entry name" value="Gp_dh_N"/>
    <property type="match status" value="1"/>
</dbReference>
<keyword evidence="5" id="KW-0963">Cytoplasm</keyword>
<dbReference type="InterPro" id="IPR020828">
    <property type="entry name" value="GlycerAld_3-P_DH_NAD(P)-bd"/>
</dbReference>
<evidence type="ECO:0000256" key="4">
    <source>
        <dbReference type="ARBA" id="ARBA00021022"/>
    </source>
</evidence>
<dbReference type="InterPro" id="IPR020831">
    <property type="entry name" value="GlycerAld/Erythrose_P_DH"/>
</dbReference>
<dbReference type="OrthoDB" id="1152826at2759"/>
<comment type="catalytic activity">
    <reaction evidence="9">
        <text>D-glyceraldehyde 3-phosphate + phosphate + NAD(+) = (2R)-3-phospho-glyceroyl phosphate + NADH + H(+)</text>
        <dbReference type="Rhea" id="RHEA:10300"/>
        <dbReference type="ChEBI" id="CHEBI:15378"/>
        <dbReference type="ChEBI" id="CHEBI:43474"/>
        <dbReference type="ChEBI" id="CHEBI:57540"/>
        <dbReference type="ChEBI" id="CHEBI:57604"/>
        <dbReference type="ChEBI" id="CHEBI:57945"/>
        <dbReference type="ChEBI" id="CHEBI:59776"/>
        <dbReference type="EC" id="1.2.1.12"/>
    </reaction>
</comment>
<feature type="compositionally biased region" description="Polar residues" evidence="10">
    <location>
        <begin position="8"/>
        <end position="25"/>
    </location>
</feature>
<dbReference type="Proteomes" id="UP000700334">
    <property type="component" value="Unassembled WGS sequence"/>
</dbReference>
<organism evidence="12 13">
    <name type="scientific">Galemys pyrenaicus</name>
    <name type="common">Iberian desman</name>
    <name type="synonym">Pyrenean desman</name>
    <dbReference type="NCBI Taxonomy" id="202257"/>
    <lineage>
        <taxon>Eukaryota</taxon>
        <taxon>Metazoa</taxon>
        <taxon>Chordata</taxon>
        <taxon>Craniata</taxon>
        <taxon>Vertebrata</taxon>
        <taxon>Euteleostomi</taxon>
        <taxon>Mammalia</taxon>
        <taxon>Eutheria</taxon>
        <taxon>Laurasiatheria</taxon>
        <taxon>Eulipotyphla</taxon>
        <taxon>Talpidae</taxon>
        <taxon>Galemys</taxon>
    </lineage>
</organism>
<keyword evidence="13" id="KW-1185">Reference proteome</keyword>
<protein>
    <recommendedName>
        <fullName evidence="4">Glyceraldehyde-3-phosphate dehydrogenase</fullName>
        <ecNumber evidence="3">1.2.1.12</ecNumber>
    </recommendedName>
</protein>
<dbReference type="GO" id="GO:0004365">
    <property type="term" value="F:glyceraldehyde-3-phosphate dehydrogenase (NAD+) (phosphorylating) activity"/>
    <property type="evidence" value="ECO:0007669"/>
    <property type="project" value="UniProtKB-EC"/>
</dbReference>
<evidence type="ECO:0000256" key="8">
    <source>
        <dbReference type="ARBA" id="ARBA00023152"/>
    </source>
</evidence>
<dbReference type="EC" id="1.2.1.12" evidence="3"/>
<dbReference type="PANTHER" id="PTHR10836">
    <property type="entry name" value="GLYCERALDEHYDE 3-PHOSPHATE DEHYDROGENASE"/>
    <property type="match status" value="1"/>
</dbReference>
<evidence type="ECO:0000256" key="9">
    <source>
        <dbReference type="ARBA" id="ARBA00047698"/>
    </source>
</evidence>
<feature type="region of interest" description="Disordered" evidence="10">
    <location>
        <begin position="1"/>
        <end position="35"/>
    </location>
</feature>
<evidence type="ECO:0000256" key="7">
    <source>
        <dbReference type="ARBA" id="ARBA00023027"/>
    </source>
</evidence>
<comment type="caution">
    <text evidence="12">The sequence shown here is derived from an EMBL/GenBank/DDBJ whole genome shotgun (WGS) entry which is preliminary data.</text>
</comment>
<keyword evidence="7" id="KW-0520">NAD</keyword>
<dbReference type="GO" id="GO:0005829">
    <property type="term" value="C:cytosol"/>
    <property type="evidence" value="ECO:0007669"/>
    <property type="project" value="TreeGrafter"/>
</dbReference>
<gene>
    <name evidence="12" type="ORF">J0S82_012049</name>
</gene>
<evidence type="ECO:0000313" key="12">
    <source>
        <dbReference type="EMBL" id="KAG8511822.1"/>
    </source>
</evidence>
<dbReference type="AlphaFoldDB" id="A0A8J6DJI4"/>
<evidence type="ECO:0000256" key="1">
    <source>
        <dbReference type="ARBA" id="ARBA00004869"/>
    </source>
</evidence>
<dbReference type="FunFam" id="3.40.50.720:FF:001161">
    <property type="entry name" value="Glyceraldehyde-3-phosphate dehydrogenase"/>
    <property type="match status" value="1"/>
</dbReference>
<accession>A0A8J6DJI4</accession>
<comment type="similarity">
    <text evidence="2">Belongs to the glyceraldehyde-3-phosphate dehydrogenase family.</text>
</comment>
<dbReference type="SUPFAM" id="SSF51735">
    <property type="entry name" value="NAD(P)-binding Rossmann-fold domains"/>
    <property type="match status" value="1"/>
</dbReference>
<evidence type="ECO:0000256" key="6">
    <source>
        <dbReference type="ARBA" id="ARBA00023002"/>
    </source>
</evidence>
<dbReference type="Gene3D" id="3.40.50.720">
    <property type="entry name" value="NAD(P)-binding Rossmann-like Domain"/>
    <property type="match status" value="1"/>
</dbReference>
<keyword evidence="6" id="KW-0560">Oxidoreductase</keyword>
<reference evidence="12" key="1">
    <citation type="journal article" date="2021" name="Evol. Appl.">
        <title>The genome of the Pyrenean desman and the effects of bottlenecks and inbreeding on the genomic landscape of an endangered species.</title>
        <authorList>
            <person name="Escoda L."/>
            <person name="Castresana J."/>
        </authorList>
    </citation>
    <scope>NUCLEOTIDE SEQUENCE</scope>
    <source>
        <strain evidence="12">IBE-C5619</strain>
    </source>
</reference>
<evidence type="ECO:0000256" key="3">
    <source>
        <dbReference type="ARBA" id="ARBA00013119"/>
    </source>
</evidence>
<dbReference type="GO" id="GO:0051287">
    <property type="term" value="F:NAD binding"/>
    <property type="evidence" value="ECO:0007669"/>
    <property type="project" value="InterPro"/>
</dbReference>
<proteinExistence type="inferred from homology"/>
<dbReference type="InterPro" id="IPR036291">
    <property type="entry name" value="NAD(P)-bd_dom_sf"/>
</dbReference>
<name>A0A8J6DJI4_GALPY</name>
<dbReference type="PANTHER" id="PTHR10836:SF111">
    <property type="entry name" value="GLYCERALDEHYDE-3-PHOSPHATE DEHYDROGENASE"/>
    <property type="match status" value="1"/>
</dbReference>
<evidence type="ECO:0000256" key="5">
    <source>
        <dbReference type="ARBA" id="ARBA00022490"/>
    </source>
</evidence>
<dbReference type="GO" id="GO:0006096">
    <property type="term" value="P:glycolytic process"/>
    <property type="evidence" value="ECO:0007669"/>
    <property type="project" value="UniProtKB-KW"/>
</dbReference>
<sequence length="137" mass="15526">MGRGQLSAPPSSTNSHLFSCHGNTSLRHRGEGGENRFSQTEHLVTRDAFRSGKVSIVVINDPFTELTYMVYMFQNDSTHHKFNGTVKAKNRKLVINNKSISIFQEQDPSKIKWGDDGTEYVIESIIIFTILKKAWAH</sequence>
<keyword evidence="8" id="KW-0324">Glycolysis</keyword>
<evidence type="ECO:0000259" key="11">
    <source>
        <dbReference type="SMART" id="SM00846"/>
    </source>
</evidence>
<feature type="domain" description="Glyceraldehyde 3-phosphate dehydrogenase NAD(P) binding" evidence="11">
    <location>
        <begin position="42"/>
        <end position="137"/>
    </location>
</feature>
<evidence type="ECO:0000313" key="13">
    <source>
        <dbReference type="Proteomes" id="UP000700334"/>
    </source>
</evidence>
<comment type="pathway">
    <text evidence="1">Carbohydrate degradation; glycolysis; pyruvate from D-glyceraldehyde 3-phosphate: step 1/5.</text>
</comment>
<evidence type="ECO:0000256" key="10">
    <source>
        <dbReference type="SAM" id="MobiDB-lite"/>
    </source>
</evidence>
<evidence type="ECO:0000256" key="2">
    <source>
        <dbReference type="ARBA" id="ARBA00007406"/>
    </source>
</evidence>
<dbReference type="SMART" id="SM00846">
    <property type="entry name" value="Gp_dh_N"/>
    <property type="match status" value="1"/>
</dbReference>
<dbReference type="EMBL" id="JAGFMF010011818">
    <property type="protein sequence ID" value="KAG8511822.1"/>
    <property type="molecule type" value="Genomic_DNA"/>
</dbReference>